<protein>
    <submittedName>
        <fullName evidence="7">Calpain</fullName>
    </submittedName>
</protein>
<proteinExistence type="inferred from homology"/>
<sequence>MSDIQNGELMKRDQTSQSPTVADSTTTTGNGYLTVSHTLPVTNRPAVSRLDLVRSLDLTSMTFAHLVPTCDKLRRPRFPDPFNQHHVTSFGIPIHKVGRSPRSHHLCPDYQTSATTQLRGEASNMPLAAVNLPASLDDVRVKKLPPSSYYIADFISEEEERLILQKIAEAPKPRWKQLTHRRLQTWPSDLVNNKLIDAPLPQWLQEPVISRILSLPLAADSDSSNLFASSPHKRPNHVLINEYPSGDGAAYHPVVCTVSLGASLCLNLYQTKEDGAMDPEPVGRILQEPRSLLITTDDLYTDYLHGIADVEEDVELSAETIVNWDLLRSQDDFSAGRSARATRTSLTYRDVMQVSKLGAKFGLFGKK</sequence>
<dbReference type="EMBL" id="MOPA01000014">
    <property type="protein sequence ID" value="KAK1523335.1"/>
    <property type="molecule type" value="Genomic_DNA"/>
</dbReference>
<evidence type="ECO:0000313" key="8">
    <source>
        <dbReference type="Proteomes" id="UP001241169"/>
    </source>
</evidence>
<evidence type="ECO:0000256" key="4">
    <source>
        <dbReference type="ARBA" id="ARBA00023002"/>
    </source>
</evidence>
<feature type="region of interest" description="Disordered" evidence="6">
    <location>
        <begin position="1"/>
        <end position="36"/>
    </location>
</feature>
<reference evidence="7 8" key="1">
    <citation type="submission" date="2016-10" db="EMBL/GenBank/DDBJ databases">
        <title>The genome sequence of Colletotrichum fioriniae PJ7.</title>
        <authorList>
            <person name="Baroncelli R."/>
        </authorList>
    </citation>
    <scope>NUCLEOTIDE SEQUENCE [LARGE SCALE GENOMIC DNA]</scope>
    <source>
        <strain evidence="7 8">IMI 384185</strain>
    </source>
</reference>
<comment type="similarity">
    <text evidence="1">Belongs to the alkB family.</text>
</comment>
<evidence type="ECO:0000256" key="1">
    <source>
        <dbReference type="ARBA" id="ARBA00007879"/>
    </source>
</evidence>
<organism evidence="7 8">
    <name type="scientific">Colletotrichum paranaense</name>
    <dbReference type="NCBI Taxonomy" id="1914294"/>
    <lineage>
        <taxon>Eukaryota</taxon>
        <taxon>Fungi</taxon>
        <taxon>Dikarya</taxon>
        <taxon>Ascomycota</taxon>
        <taxon>Pezizomycotina</taxon>
        <taxon>Sordariomycetes</taxon>
        <taxon>Hypocreomycetidae</taxon>
        <taxon>Glomerellales</taxon>
        <taxon>Glomerellaceae</taxon>
        <taxon>Colletotrichum</taxon>
        <taxon>Colletotrichum acutatum species complex</taxon>
    </lineage>
</organism>
<dbReference type="GeneID" id="85382338"/>
<dbReference type="InterPro" id="IPR037151">
    <property type="entry name" value="AlkB-like_sf"/>
</dbReference>
<evidence type="ECO:0000313" key="7">
    <source>
        <dbReference type="EMBL" id="KAK1523335.1"/>
    </source>
</evidence>
<evidence type="ECO:0000256" key="3">
    <source>
        <dbReference type="ARBA" id="ARBA00022964"/>
    </source>
</evidence>
<keyword evidence="4" id="KW-0560">Oxidoreductase</keyword>
<keyword evidence="5" id="KW-0408">Iron</keyword>
<name>A0ABQ9S3V6_9PEZI</name>
<keyword evidence="8" id="KW-1185">Reference proteome</keyword>
<dbReference type="PANTHER" id="PTHR46030:SF1">
    <property type="entry name" value="ALPHA-KETOGLUTARATE-DEPENDENT DIOXYGENASE ALKB HOMOLOG 6"/>
    <property type="match status" value="1"/>
</dbReference>
<dbReference type="SUPFAM" id="SSF51197">
    <property type="entry name" value="Clavaminate synthase-like"/>
    <property type="match status" value="1"/>
</dbReference>
<dbReference type="RefSeq" id="XP_060343173.1">
    <property type="nucleotide sequence ID" value="XM_060498439.1"/>
</dbReference>
<feature type="compositionally biased region" description="Polar residues" evidence="6">
    <location>
        <begin position="15"/>
        <end position="36"/>
    </location>
</feature>
<dbReference type="Gene3D" id="2.60.120.590">
    <property type="entry name" value="Alpha-ketoglutarate-dependent dioxygenase AlkB-like"/>
    <property type="match status" value="1"/>
</dbReference>
<accession>A0ABQ9S3V6</accession>
<evidence type="ECO:0000256" key="5">
    <source>
        <dbReference type="ARBA" id="ARBA00023004"/>
    </source>
</evidence>
<dbReference type="InterPro" id="IPR032862">
    <property type="entry name" value="ALKBH6"/>
</dbReference>
<dbReference type="Proteomes" id="UP001241169">
    <property type="component" value="Unassembled WGS sequence"/>
</dbReference>
<keyword evidence="2" id="KW-0479">Metal-binding</keyword>
<evidence type="ECO:0000256" key="6">
    <source>
        <dbReference type="SAM" id="MobiDB-lite"/>
    </source>
</evidence>
<gene>
    <name evidence="7" type="ORF">CPAR01_14188</name>
</gene>
<evidence type="ECO:0000256" key="2">
    <source>
        <dbReference type="ARBA" id="ARBA00022723"/>
    </source>
</evidence>
<comment type="caution">
    <text evidence="7">The sequence shown here is derived from an EMBL/GenBank/DDBJ whole genome shotgun (WGS) entry which is preliminary data.</text>
</comment>
<keyword evidence="3" id="KW-0223">Dioxygenase</keyword>
<dbReference type="PANTHER" id="PTHR46030">
    <property type="entry name" value="ALPHA-KETOGLUTARATE-DEPENDENT DIOXYGENASE ALKB HOMOLOG 6"/>
    <property type="match status" value="1"/>
</dbReference>